<evidence type="ECO:0000256" key="1">
    <source>
        <dbReference type="SAM" id="SignalP"/>
    </source>
</evidence>
<comment type="caution">
    <text evidence="2">The sequence shown here is derived from an EMBL/GenBank/DDBJ whole genome shotgun (WGS) entry which is preliminary data.</text>
</comment>
<proteinExistence type="predicted"/>
<reference evidence="2 3" key="1">
    <citation type="submission" date="2018-08" db="EMBL/GenBank/DDBJ databases">
        <title>A genome reference for cultivated species of the human gut microbiota.</title>
        <authorList>
            <person name="Zou Y."/>
            <person name="Xue W."/>
            <person name="Luo G."/>
        </authorList>
    </citation>
    <scope>NUCLEOTIDE SEQUENCE [LARGE SCALE GENOMIC DNA]</scope>
    <source>
        <strain evidence="2 3">AM16-54</strain>
    </source>
</reference>
<protein>
    <submittedName>
        <fullName evidence="2">Uncharacterized protein</fullName>
    </submittedName>
</protein>
<feature type="chain" id="PRO_5018618696" evidence="1">
    <location>
        <begin position="20"/>
        <end position="819"/>
    </location>
</feature>
<dbReference type="Gene3D" id="2.130.10.10">
    <property type="entry name" value="YVTN repeat-like/Quinoprotein amine dehydrogenase"/>
    <property type="match status" value="1"/>
</dbReference>
<evidence type="ECO:0000313" key="2">
    <source>
        <dbReference type="EMBL" id="RHH84743.1"/>
    </source>
</evidence>
<dbReference type="EMBL" id="QRKB01000002">
    <property type="protein sequence ID" value="RHH84743.1"/>
    <property type="molecule type" value="Genomic_DNA"/>
</dbReference>
<dbReference type="RefSeq" id="WP_118253459.1">
    <property type="nucleotide sequence ID" value="NZ_QRKB01000002.1"/>
</dbReference>
<keyword evidence="1" id="KW-0732">Signal</keyword>
<dbReference type="Proteomes" id="UP000284548">
    <property type="component" value="Unassembled WGS sequence"/>
</dbReference>
<sequence>MKVFNSKLAAIGLAAFVFASCSDNTSDPTGGSSPAKVDATTLDLTNSGESLFSSVINYKNTTANARKFFGTRAASDANFITELYEENEGNKDKENTIPKQPATATQALGNDNLKDGIFYLKKSAGECDFSKNTIKNATIFVNGGAKLIYSANTFENATIVVKQGGSLIFKGTGTMIKQGVTVYNELGYVKTEAPATDIIIEGKLFSSWRGITSGLDENGNAVKPKELKSGLGQLTTDKTSPTQKITFKAGSKACIIGSIRGTEVNVEEGANIYASAHVWNATTVNINGNLQIGGFLKTADLNLNTNGYLKAGDNSAIKVTNILTMNAGSQIDANYINVTLNEKDTHKKVTKVGEAQLILKGACKINIADKGVINVNKLISYNDAKGQISLEKAGGLAIVKADEFHNDGAENIQAFDTPAEGATFLFQFTKCFNGENQIPTAEDLDIAASYLDYDKATTGDLVKLKDADNEHYGYELTATTENLSIKPKLDLFSAAGVKENTLSATSIQAANDKLYVTYHTQGNDKNHMGGGLEVAHIDGKSLILDEAVTAQGGLDVNYGMIDGSRFYVAATTYKEGAFLGYVQLANGLMGKSQLVTYPIDKTNPNNGIDANSVVKYKDNFVLATNKGYQVYNSTFTLRTPHLTTNDVKFVAVGNDKLYGLEANGTTTGTVNIFDNINLENPQSYTTEGKVGVVDGKNTIAVDGTNLYVCQGDGGLVRYDANGHGTVLFDAPVGESNKIIGRVNGVAVDSKYIYVACGGYGLVVLDKTKAKGENVVARRRAFYDGKESYNSANYVTLYNGYICVAYGRSRVQIFKLVNTK</sequence>
<dbReference type="AlphaFoldDB" id="A0A3R6F1B9"/>
<evidence type="ECO:0000313" key="3">
    <source>
        <dbReference type="Proteomes" id="UP000284548"/>
    </source>
</evidence>
<feature type="signal peptide" evidence="1">
    <location>
        <begin position="1"/>
        <end position="19"/>
    </location>
</feature>
<dbReference type="InterPro" id="IPR015943">
    <property type="entry name" value="WD40/YVTN_repeat-like_dom_sf"/>
</dbReference>
<dbReference type="SUPFAM" id="SSF63829">
    <property type="entry name" value="Calcium-dependent phosphotriesterase"/>
    <property type="match status" value="1"/>
</dbReference>
<dbReference type="PROSITE" id="PS51257">
    <property type="entry name" value="PROKAR_LIPOPROTEIN"/>
    <property type="match status" value="1"/>
</dbReference>
<accession>A0A3R6F1B9</accession>
<organism evidence="2 3">
    <name type="scientific">Segatella copri</name>
    <dbReference type="NCBI Taxonomy" id="165179"/>
    <lineage>
        <taxon>Bacteria</taxon>
        <taxon>Pseudomonadati</taxon>
        <taxon>Bacteroidota</taxon>
        <taxon>Bacteroidia</taxon>
        <taxon>Bacteroidales</taxon>
        <taxon>Prevotellaceae</taxon>
        <taxon>Segatella</taxon>
    </lineage>
</organism>
<name>A0A3R6F1B9_9BACT</name>
<gene>
    <name evidence="2" type="ORF">DW192_01835</name>
</gene>